<dbReference type="PANTHER" id="PTHR43570:SF20">
    <property type="entry name" value="ALDEHYDE DEHYDROGENASE ALDX-RELATED"/>
    <property type="match status" value="1"/>
</dbReference>
<organism evidence="6 7">
    <name type="scientific">Spongiibacter thalassae</name>
    <dbReference type="NCBI Taxonomy" id="2721624"/>
    <lineage>
        <taxon>Bacteria</taxon>
        <taxon>Pseudomonadati</taxon>
        <taxon>Pseudomonadota</taxon>
        <taxon>Gammaproteobacteria</taxon>
        <taxon>Cellvibrionales</taxon>
        <taxon>Spongiibacteraceae</taxon>
        <taxon>Spongiibacter</taxon>
    </lineage>
</organism>
<feature type="domain" description="Aldehyde dehydrogenase" evidence="5">
    <location>
        <begin position="11"/>
        <end position="443"/>
    </location>
</feature>
<dbReference type="InterPro" id="IPR016161">
    <property type="entry name" value="Ald_DH/histidinol_DH"/>
</dbReference>
<evidence type="ECO:0000313" key="7">
    <source>
        <dbReference type="Proteomes" id="UP000765845"/>
    </source>
</evidence>
<dbReference type="InterPro" id="IPR016163">
    <property type="entry name" value="Ald_DH_C"/>
</dbReference>
<evidence type="ECO:0000256" key="2">
    <source>
        <dbReference type="ARBA" id="ARBA00023002"/>
    </source>
</evidence>
<dbReference type="Gene3D" id="3.40.605.10">
    <property type="entry name" value="Aldehyde Dehydrogenase, Chain A, domain 1"/>
    <property type="match status" value="1"/>
</dbReference>
<dbReference type="InterPro" id="IPR015590">
    <property type="entry name" value="Aldehyde_DH_dom"/>
</dbReference>
<comment type="caution">
    <text evidence="6">The sequence shown here is derived from an EMBL/GenBank/DDBJ whole genome shotgun (WGS) entry which is preliminary data.</text>
</comment>
<evidence type="ECO:0000259" key="5">
    <source>
        <dbReference type="Pfam" id="PF00171"/>
    </source>
</evidence>
<dbReference type="PIRSF" id="PIRSF036492">
    <property type="entry name" value="ALDH"/>
    <property type="match status" value="1"/>
</dbReference>
<dbReference type="Pfam" id="PF00171">
    <property type="entry name" value="Aldedh"/>
    <property type="match status" value="1"/>
</dbReference>
<comment type="similarity">
    <text evidence="1 4">Belongs to the aldehyde dehydrogenase family.</text>
</comment>
<reference evidence="6 7" key="1">
    <citation type="submission" date="2020-04" db="EMBL/GenBank/DDBJ databases">
        <authorList>
            <person name="Yoon J."/>
        </authorList>
    </citation>
    <scope>NUCLEOTIDE SEQUENCE [LARGE SCALE GENOMIC DNA]</scope>
    <source>
        <strain evidence="6 7">KMU-166</strain>
    </source>
</reference>
<dbReference type="InterPro" id="IPR012394">
    <property type="entry name" value="Aldehyde_DH_NAD(P)"/>
</dbReference>
<keyword evidence="3" id="KW-0520">NAD</keyword>
<evidence type="ECO:0000256" key="4">
    <source>
        <dbReference type="PIRNR" id="PIRNR036492"/>
    </source>
</evidence>
<dbReference type="Proteomes" id="UP000765845">
    <property type="component" value="Unassembled WGS sequence"/>
</dbReference>
<keyword evidence="2 4" id="KW-0560">Oxidoreductase</keyword>
<dbReference type="SUPFAM" id="SSF53720">
    <property type="entry name" value="ALDH-like"/>
    <property type="match status" value="1"/>
</dbReference>
<evidence type="ECO:0000256" key="3">
    <source>
        <dbReference type="ARBA" id="ARBA00023027"/>
    </source>
</evidence>
<accession>A0ABX1GBI6</accession>
<dbReference type="InterPro" id="IPR016162">
    <property type="entry name" value="Ald_DH_N"/>
</dbReference>
<evidence type="ECO:0000313" key="6">
    <source>
        <dbReference type="EMBL" id="NKI16532.1"/>
    </source>
</evidence>
<dbReference type="Gene3D" id="3.40.309.10">
    <property type="entry name" value="Aldehyde Dehydrogenase, Chain A, domain 2"/>
    <property type="match status" value="1"/>
</dbReference>
<evidence type="ECO:0000256" key="1">
    <source>
        <dbReference type="ARBA" id="ARBA00009986"/>
    </source>
</evidence>
<proteinExistence type="inferred from homology"/>
<name>A0ABX1GBI6_9GAMM</name>
<keyword evidence="7" id="KW-1185">Reference proteome</keyword>
<dbReference type="PANTHER" id="PTHR43570">
    <property type="entry name" value="ALDEHYDE DEHYDROGENASE"/>
    <property type="match status" value="1"/>
</dbReference>
<protein>
    <recommendedName>
        <fullName evidence="4">Aldehyde dehydrogenase</fullName>
    </recommendedName>
</protein>
<sequence length="446" mass="49175">MGDHMDHIDIEGIQRIFACQRDNRQAVKNTNADQRIAKLKALRQVIVDRVDEIDDALFQDLRKQRLGINHYEIQSVLGEIDTAIDGLHEWMKPEVVPASPQLGGKKTYIRYEPRGVCLLFGPWNFPFSLVFAPLVQIIAAGNTCIVKPNEMQPTVSALSAEIIRSVFDEQDVAVVEGGVPLANALLELPVDHIFFTGSPAVGKHIMAAAAKNLTTVTLELGGKCPMIVDQGCDPMTVAGMAVGGRFRNAGQLCLSVDHVWVPEEMLEVFVQIASAVVDKMFYVDGELNKSELSRMVDARNFQRVKGHLDDAVARGASVVKGGQLDEEDLTIHPTLLINVPLDSTIMQDEIFGPLLPILTYKNREDIYRQIDATGKPLAMYIFSDSEEFVEDVLENTSSGGVTVNSMMLHYMEKNLPFGGVNQSGIGRCKGVYGFRELSNARSVFEA</sequence>
<gene>
    <name evidence="6" type="ORF">HCU74_03755</name>
</gene>
<dbReference type="EMBL" id="JAAWWK010000001">
    <property type="protein sequence ID" value="NKI16532.1"/>
    <property type="molecule type" value="Genomic_DNA"/>
</dbReference>